<gene>
    <name evidence="7" type="ORF">FRY98_26715</name>
</gene>
<evidence type="ECO:0000259" key="5">
    <source>
        <dbReference type="Pfam" id="PF01134"/>
    </source>
</evidence>
<dbReference type="AlphaFoldDB" id="A0A5D0CLE0"/>
<evidence type="ECO:0000256" key="1">
    <source>
        <dbReference type="ARBA" id="ARBA00001974"/>
    </source>
</evidence>
<feature type="domain" description="MnmG N-terminal" evidence="5">
    <location>
        <begin position="316"/>
        <end position="353"/>
    </location>
</feature>
<keyword evidence="4" id="KW-0560">Oxidoreductase</keyword>
<evidence type="ECO:0000313" key="7">
    <source>
        <dbReference type="EMBL" id="TYA10185.1"/>
    </source>
</evidence>
<sequence length="406" mass="42778">MKRGGFDLLIVGAGPAGLSAAAEAAAQGLGILVIDEFPEPGGRMLGQFHEEKGKWWVGRRAAEQLIATCRKLGVEIRSGVSVYGMQRVDSHWVVRTSCGPLTAHSVLLATGAAEIPQPCPGWTLPGVMSIGAAQVMANVHYVKPGHRGLLIGVNPLALAIARELAVSGVTIAGIVLPGPGPLTGKEAGPKENMERLMRLSHMAPSPLLRMGGRAAFALGMSGLVARFFPKRGVKIWDIPLKLRTAALSINGANRAESVTLADINGRGELISGSEREEAVDFVALAGGLYPLAELASIAGCPFVYAKELGGHLPLHNEKMQTPVEGLYVAGNITGIEGAQVAMAQGQLAGVSVCADAGVLGERREAKLTAAMEHVRRVRAGALIQFHPDIPEARSRLYQMRESWSVN</sequence>
<dbReference type="Pfam" id="PF01134">
    <property type="entry name" value="GIDA"/>
    <property type="match status" value="1"/>
</dbReference>
<evidence type="ECO:0000256" key="3">
    <source>
        <dbReference type="ARBA" id="ARBA00022827"/>
    </source>
</evidence>
<dbReference type="Pfam" id="PF07992">
    <property type="entry name" value="Pyr_redox_2"/>
    <property type="match status" value="1"/>
</dbReference>
<reference evidence="7 8" key="1">
    <citation type="submission" date="2019-08" db="EMBL/GenBank/DDBJ databases">
        <title>Genome sequencing of Paenibacillus faecis DSM 23593(T).</title>
        <authorList>
            <person name="Kook J.-K."/>
            <person name="Park S.-N."/>
            <person name="Lim Y.K."/>
        </authorList>
    </citation>
    <scope>NUCLEOTIDE SEQUENCE [LARGE SCALE GENOMIC DNA]</scope>
    <source>
        <strain evidence="7 8">DSM 23593</strain>
    </source>
</reference>
<keyword evidence="2" id="KW-0285">Flavoprotein</keyword>
<dbReference type="EMBL" id="VSDO01000006">
    <property type="protein sequence ID" value="TYA10185.1"/>
    <property type="molecule type" value="Genomic_DNA"/>
</dbReference>
<comment type="caution">
    <text evidence="7">The sequence shown here is derived from an EMBL/GenBank/DDBJ whole genome shotgun (WGS) entry which is preliminary data.</text>
</comment>
<keyword evidence="8" id="KW-1185">Reference proteome</keyword>
<dbReference type="PANTHER" id="PTHR42949">
    <property type="entry name" value="ANAEROBIC GLYCEROL-3-PHOSPHATE DEHYDROGENASE SUBUNIT B"/>
    <property type="match status" value="1"/>
</dbReference>
<evidence type="ECO:0000313" key="8">
    <source>
        <dbReference type="Proteomes" id="UP000325218"/>
    </source>
</evidence>
<dbReference type="InterPro" id="IPR040131">
    <property type="entry name" value="MnmG_N"/>
</dbReference>
<accession>A0A5D0CLE0</accession>
<evidence type="ECO:0000256" key="4">
    <source>
        <dbReference type="ARBA" id="ARBA00023002"/>
    </source>
</evidence>
<dbReference type="PRINTS" id="PR00368">
    <property type="entry name" value="FADPNR"/>
</dbReference>
<dbReference type="SUPFAM" id="SSF51905">
    <property type="entry name" value="FAD/NAD(P)-binding domain"/>
    <property type="match status" value="1"/>
</dbReference>
<organism evidence="7 8">
    <name type="scientific">Paenibacillus faecis</name>
    <dbReference type="NCBI Taxonomy" id="862114"/>
    <lineage>
        <taxon>Bacteria</taxon>
        <taxon>Bacillati</taxon>
        <taxon>Bacillota</taxon>
        <taxon>Bacilli</taxon>
        <taxon>Bacillales</taxon>
        <taxon>Paenibacillaceae</taxon>
        <taxon>Paenibacillus</taxon>
    </lineage>
</organism>
<dbReference type="InterPro" id="IPR036188">
    <property type="entry name" value="FAD/NAD-bd_sf"/>
</dbReference>
<dbReference type="GO" id="GO:0016491">
    <property type="term" value="F:oxidoreductase activity"/>
    <property type="evidence" value="ECO:0007669"/>
    <property type="project" value="UniProtKB-KW"/>
</dbReference>
<dbReference type="PRINTS" id="PR00469">
    <property type="entry name" value="PNDRDTASEII"/>
</dbReference>
<dbReference type="InterPro" id="IPR023753">
    <property type="entry name" value="FAD/NAD-binding_dom"/>
</dbReference>
<feature type="domain" description="FAD/NAD(P)-binding" evidence="6">
    <location>
        <begin position="6"/>
        <end position="122"/>
    </location>
</feature>
<dbReference type="Gene3D" id="3.50.50.60">
    <property type="entry name" value="FAD/NAD(P)-binding domain"/>
    <property type="match status" value="2"/>
</dbReference>
<dbReference type="OrthoDB" id="9776839at2"/>
<evidence type="ECO:0000259" key="6">
    <source>
        <dbReference type="Pfam" id="PF07992"/>
    </source>
</evidence>
<dbReference type="PANTHER" id="PTHR42949:SF3">
    <property type="entry name" value="ANAEROBIC GLYCEROL-3-PHOSPHATE DEHYDROGENASE SUBUNIT B"/>
    <property type="match status" value="1"/>
</dbReference>
<dbReference type="InterPro" id="IPR051691">
    <property type="entry name" value="Metab_Enz_Cyan_OpOx_G3PDH"/>
</dbReference>
<keyword evidence="3" id="KW-0274">FAD</keyword>
<dbReference type="RefSeq" id="WP_148457753.1">
    <property type="nucleotide sequence ID" value="NZ_VSDO01000006.1"/>
</dbReference>
<name>A0A5D0CLE0_9BACL</name>
<protein>
    <submittedName>
        <fullName evidence="7">NAD(P)-binding protein</fullName>
    </submittedName>
</protein>
<dbReference type="Proteomes" id="UP000325218">
    <property type="component" value="Unassembled WGS sequence"/>
</dbReference>
<comment type="cofactor">
    <cofactor evidence="1">
        <name>FAD</name>
        <dbReference type="ChEBI" id="CHEBI:57692"/>
    </cofactor>
</comment>
<proteinExistence type="predicted"/>
<evidence type="ECO:0000256" key="2">
    <source>
        <dbReference type="ARBA" id="ARBA00022630"/>
    </source>
</evidence>